<evidence type="ECO:0000313" key="2">
    <source>
        <dbReference type="EMBL" id="MED4403753.1"/>
    </source>
</evidence>
<keyword evidence="3" id="KW-1185">Reference proteome</keyword>
<protein>
    <recommendedName>
        <fullName evidence="4">ABC transporter permease</fullName>
    </recommendedName>
</protein>
<keyword evidence="1" id="KW-0472">Membrane</keyword>
<feature type="transmembrane region" description="Helical" evidence="1">
    <location>
        <begin position="220"/>
        <end position="237"/>
    </location>
</feature>
<feature type="transmembrane region" description="Helical" evidence="1">
    <location>
        <begin position="189"/>
        <end position="208"/>
    </location>
</feature>
<accession>A0ABU6P3Z2</accession>
<dbReference type="RefSeq" id="WP_328015855.1">
    <property type="nucleotide sequence ID" value="NZ_JARTFS010000018.1"/>
</dbReference>
<evidence type="ECO:0000256" key="1">
    <source>
        <dbReference type="SAM" id="Phobius"/>
    </source>
</evidence>
<sequence length="253" mass="29581">MNKEKFQTSYPDEKIIKEQIHSIISAGLPVQYSFYSHLKTMHKNIGFKYIFYDFTEIIYILFSAVFIFLFTALNIKELLNNETGSVYTLIFISSPLLFLIINFLSFIKSKQNNMLDIEMTCKYTFHQLAAFKMLIFSIICLAVNTLFLSVITAVYTQIHFLLAFAISSSSLFLFSALFLYFMMGIQSKLFHYLFSILWVAGNLILFIYSNEFYQSFLSNIPIYVYIIVIFTSIGFYLKNIKKLMTSKRSRLLC</sequence>
<gene>
    <name evidence="2" type="ORF">P9271_20800</name>
</gene>
<name>A0ABU6P3Z2_9BACI</name>
<proteinExistence type="predicted"/>
<dbReference type="EMBL" id="JARTFS010000018">
    <property type="protein sequence ID" value="MED4403753.1"/>
    <property type="molecule type" value="Genomic_DNA"/>
</dbReference>
<evidence type="ECO:0008006" key="4">
    <source>
        <dbReference type="Google" id="ProtNLM"/>
    </source>
</evidence>
<keyword evidence="1" id="KW-0812">Transmembrane</keyword>
<organism evidence="2 3">
    <name type="scientific">Metabacillus fastidiosus</name>
    <dbReference type="NCBI Taxonomy" id="1458"/>
    <lineage>
        <taxon>Bacteria</taxon>
        <taxon>Bacillati</taxon>
        <taxon>Bacillota</taxon>
        <taxon>Bacilli</taxon>
        <taxon>Bacillales</taxon>
        <taxon>Bacillaceae</taxon>
        <taxon>Metabacillus</taxon>
    </lineage>
</organism>
<feature type="transmembrane region" description="Helical" evidence="1">
    <location>
        <begin position="128"/>
        <end position="155"/>
    </location>
</feature>
<feature type="transmembrane region" description="Helical" evidence="1">
    <location>
        <begin position="85"/>
        <end position="107"/>
    </location>
</feature>
<feature type="transmembrane region" description="Helical" evidence="1">
    <location>
        <begin position="49"/>
        <end position="73"/>
    </location>
</feature>
<dbReference type="Proteomes" id="UP001342826">
    <property type="component" value="Unassembled WGS sequence"/>
</dbReference>
<evidence type="ECO:0000313" key="3">
    <source>
        <dbReference type="Proteomes" id="UP001342826"/>
    </source>
</evidence>
<reference evidence="2 3" key="1">
    <citation type="submission" date="2023-03" db="EMBL/GenBank/DDBJ databases">
        <title>Bacillus Genome Sequencing.</title>
        <authorList>
            <person name="Dunlap C."/>
        </authorList>
    </citation>
    <scope>NUCLEOTIDE SEQUENCE [LARGE SCALE GENOMIC DNA]</scope>
    <source>
        <strain evidence="2 3">NRS-1717</strain>
    </source>
</reference>
<feature type="transmembrane region" description="Helical" evidence="1">
    <location>
        <begin position="161"/>
        <end position="182"/>
    </location>
</feature>
<comment type="caution">
    <text evidence="2">The sequence shown here is derived from an EMBL/GenBank/DDBJ whole genome shotgun (WGS) entry which is preliminary data.</text>
</comment>
<keyword evidence="1" id="KW-1133">Transmembrane helix</keyword>